<evidence type="ECO:0000259" key="8">
    <source>
        <dbReference type="SMART" id="SM00865"/>
    </source>
</evidence>
<sequence>MSSKKENIIKSVKPNLDYSAKIKVVGVGGGGGNAVSRMSDEFNLRNVDFIAINTDSQDLDECGVKQKIYVGKNLTRGLGTGMNPELGRQAVEESRSEITEALKGADLVFITAGLGGGSGSGGSPGVAEVAREVGALTVGVVTKPFAFEGAQRARIANEALAKLKEKVDALIVIPNDRIFSVIQKDTPIIKAFEYIDDILKNAVQGVAEMIAEPGIINVDFADVKAIMQNAGSALVGIGVATGQDRAMAAVAQAINSPLLETSIEGAKGVLFAVTGTKNLKMSEINDVAKIISESVDPAAKIIFGAYYDRNLAKEQIKVTLVATGFNGTSLKGDVSSSFSDLFSSPPAMSTISVPMPSVRESQNEEKDSKSSDKINGDKHNKKSSSEVWDIPAFLRKKRK</sequence>
<feature type="domain" description="Tubulin/FtsZ 2-layer sandwich" evidence="8">
    <location>
        <begin position="216"/>
        <end position="334"/>
    </location>
</feature>
<proteinExistence type="inferred from homology"/>
<dbReference type="InterPro" id="IPR000158">
    <property type="entry name" value="Cell_div_FtsZ"/>
</dbReference>
<keyword evidence="4" id="KW-0131">Cell cycle</keyword>
<keyword evidence="4 9" id="KW-0132">Cell division</keyword>
<dbReference type="NCBIfam" id="TIGR00065">
    <property type="entry name" value="ftsZ"/>
    <property type="match status" value="1"/>
</dbReference>
<name>A0A1G1ZQ84_9BACT</name>
<keyword evidence="2 4" id="KW-0547">Nucleotide-binding</keyword>
<dbReference type="GO" id="GO:0043093">
    <property type="term" value="P:FtsZ-dependent cytokinesis"/>
    <property type="evidence" value="ECO:0007669"/>
    <property type="project" value="UniProtKB-UniRule"/>
</dbReference>
<evidence type="ECO:0000256" key="5">
    <source>
        <dbReference type="NCBIfam" id="TIGR00065"/>
    </source>
</evidence>
<keyword evidence="4" id="KW-0963">Cytoplasm</keyword>
<dbReference type="InterPro" id="IPR018316">
    <property type="entry name" value="Tubulin/FtsZ_2-layer-sand-dom"/>
</dbReference>
<evidence type="ECO:0000256" key="6">
    <source>
        <dbReference type="SAM" id="MobiDB-lite"/>
    </source>
</evidence>
<evidence type="ECO:0000313" key="10">
    <source>
        <dbReference type="Proteomes" id="UP000177690"/>
    </source>
</evidence>
<feature type="compositionally biased region" description="Basic and acidic residues" evidence="6">
    <location>
        <begin position="361"/>
        <end position="378"/>
    </location>
</feature>
<dbReference type="Gene3D" id="3.40.50.1440">
    <property type="entry name" value="Tubulin/FtsZ, GTPase domain"/>
    <property type="match status" value="1"/>
</dbReference>
<dbReference type="InterPro" id="IPR003008">
    <property type="entry name" value="Tubulin_FtsZ_GTPase"/>
</dbReference>
<dbReference type="EMBL" id="MHJL01000034">
    <property type="protein sequence ID" value="OGY66848.1"/>
    <property type="molecule type" value="Genomic_DNA"/>
</dbReference>
<gene>
    <name evidence="4" type="primary">ftsZ</name>
    <name evidence="9" type="ORF">A3I24_04120</name>
</gene>
<comment type="caution">
    <text evidence="9">The sequence shown here is derived from an EMBL/GenBank/DDBJ whole genome shotgun (WGS) entry which is preliminary data.</text>
</comment>
<dbReference type="InterPro" id="IPR037103">
    <property type="entry name" value="Tubulin/FtsZ-like_C"/>
</dbReference>
<evidence type="ECO:0000259" key="7">
    <source>
        <dbReference type="SMART" id="SM00864"/>
    </source>
</evidence>
<dbReference type="PANTHER" id="PTHR30314:SF3">
    <property type="entry name" value="MITOCHONDRIAL DIVISION PROTEIN FSZA"/>
    <property type="match status" value="1"/>
</dbReference>
<keyword evidence="4" id="KW-0717">Septation</keyword>
<accession>A0A1G1ZQ84</accession>
<feature type="binding site" evidence="4">
    <location>
        <begin position="29"/>
        <end position="33"/>
    </location>
    <ligand>
        <name>GTP</name>
        <dbReference type="ChEBI" id="CHEBI:37565"/>
    </ligand>
</feature>
<dbReference type="GO" id="GO:0003924">
    <property type="term" value="F:GTPase activity"/>
    <property type="evidence" value="ECO:0007669"/>
    <property type="project" value="UniProtKB-UniRule"/>
</dbReference>
<feature type="region of interest" description="Disordered" evidence="6">
    <location>
        <begin position="349"/>
        <end position="399"/>
    </location>
</feature>
<dbReference type="SUPFAM" id="SSF52490">
    <property type="entry name" value="Tubulin nucleotide-binding domain-like"/>
    <property type="match status" value="1"/>
</dbReference>
<evidence type="ECO:0000256" key="3">
    <source>
        <dbReference type="ARBA" id="ARBA00023134"/>
    </source>
</evidence>
<dbReference type="Proteomes" id="UP000177690">
    <property type="component" value="Unassembled WGS sequence"/>
</dbReference>
<dbReference type="InterPro" id="IPR045061">
    <property type="entry name" value="FtsZ/CetZ"/>
</dbReference>
<comment type="similarity">
    <text evidence="1 4">Belongs to the FtsZ family.</text>
</comment>
<protein>
    <recommendedName>
        <fullName evidence="4 5">Cell division protein FtsZ</fullName>
    </recommendedName>
</protein>
<dbReference type="STRING" id="1798409.A3I24_04120"/>
<evidence type="ECO:0000313" key="9">
    <source>
        <dbReference type="EMBL" id="OGY66848.1"/>
    </source>
</evidence>
<reference evidence="9 10" key="1">
    <citation type="journal article" date="2016" name="Nat. Commun.">
        <title>Thousands of microbial genomes shed light on interconnected biogeochemical processes in an aquifer system.</title>
        <authorList>
            <person name="Anantharaman K."/>
            <person name="Brown C.T."/>
            <person name="Hug L.A."/>
            <person name="Sharon I."/>
            <person name="Castelle C.J."/>
            <person name="Probst A.J."/>
            <person name="Thomas B.C."/>
            <person name="Singh A."/>
            <person name="Wilkins M.J."/>
            <person name="Karaoz U."/>
            <person name="Brodie E.L."/>
            <person name="Williams K.H."/>
            <person name="Hubbard S.S."/>
            <person name="Banfield J.F."/>
        </authorList>
    </citation>
    <scope>NUCLEOTIDE SEQUENCE [LARGE SCALE GENOMIC DNA]</scope>
</reference>
<dbReference type="InterPro" id="IPR036525">
    <property type="entry name" value="Tubulin/FtsZ_GTPase_sf"/>
</dbReference>
<dbReference type="FunFam" id="3.40.50.1440:FF:000001">
    <property type="entry name" value="Cell division protein FtsZ"/>
    <property type="match status" value="1"/>
</dbReference>
<dbReference type="SMART" id="SM00864">
    <property type="entry name" value="Tubulin"/>
    <property type="match status" value="1"/>
</dbReference>
<feature type="domain" description="Tubulin/FtsZ GTPase" evidence="7">
    <location>
        <begin position="21"/>
        <end position="214"/>
    </location>
</feature>
<dbReference type="CDD" id="cd02201">
    <property type="entry name" value="FtsZ_type1"/>
    <property type="match status" value="1"/>
</dbReference>
<dbReference type="SUPFAM" id="SSF55307">
    <property type="entry name" value="Tubulin C-terminal domain-like"/>
    <property type="match status" value="1"/>
</dbReference>
<dbReference type="InterPro" id="IPR024757">
    <property type="entry name" value="FtsZ_C"/>
</dbReference>
<comment type="subcellular location">
    <subcellularLocation>
        <location evidence="4">Cytoplasm</location>
    </subcellularLocation>
    <text evidence="4">Assembles at midcell at the inner surface of the cytoplasmic membrane.</text>
</comment>
<dbReference type="InterPro" id="IPR008280">
    <property type="entry name" value="Tub_FtsZ_C"/>
</dbReference>
<evidence type="ECO:0000256" key="1">
    <source>
        <dbReference type="ARBA" id="ARBA00009690"/>
    </source>
</evidence>
<comment type="subunit">
    <text evidence="4">Homodimer. Polymerizes to form a dynamic ring structure in a strictly GTP-dependent manner. Interacts directly with several other division proteins.</text>
</comment>
<dbReference type="GO" id="GO:0032153">
    <property type="term" value="C:cell division site"/>
    <property type="evidence" value="ECO:0007669"/>
    <property type="project" value="UniProtKB-UniRule"/>
</dbReference>
<dbReference type="HAMAP" id="MF_00909">
    <property type="entry name" value="FtsZ"/>
    <property type="match status" value="1"/>
</dbReference>
<evidence type="ECO:0000256" key="4">
    <source>
        <dbReference type="HAMAP-Rule" id="MF_00909"/>
    </source>
</evidence>
<feature type="binding site" evidence="4">
    <location>
        <begin position="117"/>
        <end position="119"/>
    </location>
    <ligand>
        <name>GTP</name>
        <dbReference type="ChEBI" id="CHEBI:37565"/>
    </ligand>
</feature>
<dbReference type="GO" id="GO:0051258">
    <property type="term" value="P:protein polymerization"/>
    <property type="evidence" value="ECO:0007669"/>
    <property type="project" value="UniProtKB-UniRule"/>
</dbReference>
<keyword evidence="3 4" id="KW-0342">GTP-binding</keyword>
<dbReference type="GO" id="GO:0005737">
    <property type="term" value="C:cytoplasm"/>
    <property type="evidence" value="ECO:0007669"/>
    <property type="project" value="UniProtKB-SubCell"/>
</dbReference>
<feature type="binding site" evidence="4">
    <location>
        <position position="196"/>
    </location>
    <ligand>
        <name>GTP</name>
        <dbReference type="ChEBI" id="CHEBI:37565"/>
    </ligand>
</feature>
<feature type="binding site" evidence="4">
    <location>
        <position position="148"/>
    </location>
    <ligand>
        <name>GTP</name>
        <dbReference type="ChEBI" id="CHEBI:37565"/>
    </ligand>
</feature>
<organism evidence="9 10">
    <name type="scientific">Candidatus Harrisonbacteria bacterium RIFCSPLOWO2_02_FULL_41_13b</name>
    <dbReference type="NCBI Taxonomy" id="1798409"/>
    <lineage>
        <taxon>Bacteria</taxon>
        <taxon>Candidatus Harrisoniibacteriota</taxon>
    </lineage>
</organism>
<dbReference type="GO" id="GO:0000917">
    <property type="term" value="P:division septum assembly"/>
    <property type="evidence" value="ECO:0007669"/>
    <property type="project" value="UniProtKB-KW"/>
</dbReference>
<dbReference type="Pfam" id="PF12327">
    <property type="entry name" value="FtsZ_C"/>
    <property type="match status" value="1"/>
</dbReference>
<dbReference type="PANTHER" id="PTHR30314">
    <property type="entry name" value="CELL DIVISION PROTEIN FTSZ-RELATED"/>
    <property type="match status" value="1"/>
</dbReference>
<dbReference type="PRINTS" id="PR00423">
    <property type="entry name" value="CELLDVISFTSZ"/>
</dbReference>
<feature type="binding site" evidence="4">
    <location>
        <position position="152"/>
    </location>
    <ligand>
        <name>GTP</name>
        <dbReference type="ChEBI" id="CHEBI:37565"/>
    </ligand>
</feature>
<evidence type="ECO:0000256" key="2">
    <source>
        <dbReference type="ARBA" id="ARBA00022741"/>
    </source>
</evidence>
<dbReference type="Pfam" id="PF00091">
    <property type="entry name" value="Tubulin"/>
    <property type="match status" value="1"/>
</dbReference>
<dbReference type="GO" id="GO:0005525">
    <property type="term" value="F:GTP binding"/>
    <property type="evidence" value="ECO:0007669"/>
    <property type="project" value="UniProtKB-UniRule"/>
</dbReference>
<dbReference type="Gene3D" id="3.30.1330.20">
    <property type="entry name" value="Tubulin/FtsZ, C-terminal domain"/>
    <property type="match status" value="1"/>
</dbReference>
<dbReference type="SMART" id="SM00865">
    <property type="entry name" value="Tubulin_C"/>
    <property type="match status" value="1"/>
</dbReference>
<dbReference type="AlphaFoldDB" id="A0A1G1ZQ84"/>
<comment type="function">
    <text evidence="4">Essential cell division protein that forms a contractile ring structure (Z ring) at the future cell division site. The regulation of the ring assembly controls the timing and the location of cell division. One of the functions of the FtsZ ring is to recruit other cell division proteins to the septum to produce a new cell wall between the dividing cells. Binds GTP and shows GTPase activity.</text>
</comment>